<gene>
    <name evidence="2" type="ORF">SLEP1_g59524</name>
</gene>
<evidence type="ECO:0000313" key="3">
    <source>
        <dbReference type="Proteomes" id="UP001054252"/>
    </source>
</evidence>
<name>A0AAV5MTQ2_9ROSI</name>
<sequence>MVYRRTEDFFRCRKVHRCIRVLSLSFLPPCLLGNFISPRHRRLSSFPVGKELLVIFSV</sequence>
<organism evidence="2 3">
    <name type="scientific">Rubroshorea leprosula</name>
    <dbReference type="NCBI Taxonomy" id="152421"/>
    <lineage>
        <taxon>Eukaryota</taxon>
        <taxon>Viridiplantae</taxon>
        <taxon>Streptophyta</taxon>
        <taxon>Embryophyta</taxon>
        <taxon>Tracheophyta</taxon>
        <taxon>Spermatophyta</taxon>
        <taxon>Magnoliopsida</taxon>
        <taxon>eudicotyledons</taxon>
        <taxon>Gunneridae</taxon>
        <taxon>Pentapetalae</taxon>
        <taxon>rosids</taxon>
        <taxon>malvids</taxon>
        <taxon>Malvales</taxon>
        <taxon>Dipterocarpaceae</taxon>
        <taxon>Rubroshorea</taxon>
    </lineage>
</organism>
<keyword evidence="1" id="KW-1133">Transmembrane helix</keyword>
<comment type="caution">
    <text evidence="2">The sequence shown here is derived from an EMBL/GenBank/DDBJ whole genome shotgun (WGS) entry which is preliminary data.</text>
</comment>
<dbReference type="AlphaFoldDB" id="A0AAV5MTQ2"/>
<dbReference type="Proteomes" id="UP001054252">
    <property type="component" value="Unassembled WGS sequence"/>
</dbReference>
<keyword evidence="1" id="KW-0812">Transmembrane</keyword>
<evidence type="ECO:0000256" key="1">
    <source>
        <dbReference type="SAM" id="Phobius"/>
    </source>
</evidence>
<accession>A0AAV5MTQ2</accession>
<keyword evidence="3" id="KW-1185">Reference proteome</keyword>
<proteinExistence type="predicted"/>
<dbReference type="EMBL" id="BPVZ01000973">
    <property type="protein sequence ID" value="GKV52974.1"/>
    <property type="molecule type" value="Genomic_DNA"/>
</dbReference>
<keyword evidence="1" id="KW-0472">Membrane</keyword>
<feature type="transmembrane region" description="Helical" evidence="1">
    <location>
        <begin position="21"/>
        <end position="37"/>
    </location>
</feature>
<protein>
    <submittedName>
        <fullName evidence="2">Uncharacterized protein</fullName>
    </submittedName>
</protein>
<reference evidence="2 3" key="1">
    <citation type="journal article" date="2021" name="Commun. Biol.">
        <title>The genome of Shorea leprosula (Dipterocarpaceae) highlights the ecological relevance of drought in aseasonal tropical rainforests.</title>
        <authorList>
            <person name="Ng K.K.S."/>
            <person name="Kobayashi M.J."/>
            <person name="Fawcett J.A."/>
            <person name="Hatakeyama M."/>
            <person name="Paape T."/>
            <person name="Ng C.H."/>
            <person name="Ang C.C."/>
            <person name="Tnah L.H."/>
            <person name="Lee C.T."/>
            <person name="Nishiyama T."/>
            <person name="Sese J."/>
            <person name="O'Brien M.J."/>
            <person name="Copetti D."/>
            <person name="Mohd Noor M.I."/>
            <person name="Ong R.C."/>
            <person name="Putra M."/>
            <person name="Sireger I.Z."/>
            <person name="Indrioko S."/>
            <person name="Kosugi Y."/>
            <person name="Izuno A."/>
            <person name="Isagi Y."/>
            <person name="Lee S.L."/>
            <person name="Shimizu K.K."/>
        </authorList>
    </citation>
    <scope>NUCLEOTIDE SEQUENCE [LARGE SCALE GENOMIC DNA]</scope>
    <source>
        <strain evidence="2">214</strain>
    </source>
</reference>
<evidence type="ECO:0000313" key="2">
    <source>
        <dbReference type="EMBL" id="GKV52974.1"/>
    </source>
</evidence>